<keyword evidence="3" id="KW-1185">Reference proteome</keyword>
<organism evidence="2 3">
    <name type="scientific">Alkalihalobacterium chitinilyticum</name>
    <dbReference type="NCBI Taxonomy" id="2980103"/>
    <lineage>
        <taxon>Bacteria</taxon>
        <taxon>Bacillati</taxon>
        <taxon>Bacillota</taxon>
        <taxon>Bacilli</taxon>
        <taxon>Bacillales</taxon>
        <taxon>Bacillaceae</taxon>
        <taxon>Alkalihalobacterium</taxon>
    </lineage>
</organism>
<gene>
    <name evidence="2" type="ORF">N7Z68_13685</name>
</gene>
<dbReference type="InterPro" id="IPR052200">
    <property type="entry name" value="Protoporphyrinogen_IX_DH"/>
</dbReference>
<reference evidence="2" key="1">
    <citation type="submission" date="2024-05" db="EMBL/GenBank/DDBJ databases">
        <title>Alkalihalobacillus sp. strain MEB203 novel alkaliphilic bacterium from Lonar Lake, India.</title>
        <authorList>
            <person name="Joshi A."/>
            <person name="Thite S."/>
            <person name="Mengade P."/>
        </authorList>
    </citation>
    <scope>NUCLEOTIDE SEQUENCE</scope>
    <source>
        <strain evidence="2">MEB 203</strain>
    </source>
</reference>
<accession>A0ABT5VG53</accession>
<dbReference type="InterPro" id="IPR026816">
    <property type="entry name" value="Flavodoxin_dom"/>
</dbReference>
<comment type="caution">
    <text evidence="2">The sequence shown here is derived from an EMBL/GenBank/DDBJ whole genome shotgun (WGS) entry which is preliminary data.</text>
</comment>
<dbReference type="PANTHER" id="PTHR38030">
    <property type="entry name" value="PROTOPORPHYRINOGEN IX DEHYDROGENASE [MENAQUINONE]"/>
    <property type="match status" value="1"/>
</dbReference>
<dbReference type="InterPro" id="IPR029039">
    <property type="entry name" value="Flavoprotein-like_sf"/>
</dbReference>
<evidence type="ECO:0000313" key="2">
    <source>
        <dbReference type="EMBL" id="MDE5414426.1"/>
    </source>
</evidence>
<dbReference type="PANTHER" id="PTHR38030:SF2">
    <property type="entry name" value="PROTOPORPHYRINOGEN IX DEHYDROGENASE [QUINONE]"/>
    <property type="match status" value="1"/>
</dbReference>
<name>A0ABT5VG53_9BACI</name>
<dbReference type="Pfam" id="PF12724">
    <property type="entry name" value="Flavodoxin_5"/>
    <property type="match status" value="1"/>
</dbReference>
<proteinExistence type="predicted"/>
<feature type="domain" description="Flavodoxin" evidence="1">
    <location>
        <begin position="4"/>
        <end position="143"/>
    </location>
</feature>
<evidence type="ECO:0000259" key="1">
    <source>
        <dbReference type="Pfam" id="PF12724"/>
    </source>
</evidence>
<dbReference type="Proteomes" id="UP001148125">
    <property type="component" value="Unassembled WGS sequence"/>
</dbReference>
<dbReference type="Gene3D" id="3.40.50.360">
    <property type="match status" value="1"/>
</dbReference>
<dbReference type="SUPFAM" id="SSF52218">
    <property type="entry name" value="Flavoproteins"/>
    <property type="match status" value="1"/>
</dbReference>
<dbReference type="RefSeq" id="WP_275119039.1">
    <property type="nucleotide sequence ID" value="NZ_JAOTPO010000009.1"/>
</dbReference>
<evidence type="ECO:0000313" key="3">
    <source>
        <dbReference type="Proteomes" id="UP001148125"/>
    </source>
</evidence>
<protein>
    <submittedName>
        <fullName evidence="2">Flavodoxin domain-containing protein</fullName>
    </submittedName>
</protein>
<sequence>MKCLIVYSTSHGTTEKASKLLSHYFEGNVELVDLNRSIFQPKIDRYDTIIIGGSIHLGTIQKKVRQFIKANLDQLLTKRVGLFLCCMNEGELAKEQFNKVYPVQLREHSFANGLFGGELLFSQMNFLERQIVTKVKGISSDVTNLNEESIRAFAKQMNEKIS</sequence>
<dbReference type="EMBL" id="JAOTPO010000009">
    <property type="protein sequence ID" value="MDE5414426.1"/>
    <property type="molecule type" value="Genomic_DNA"/>
</dbReference>